<dbReference type="AlphaFoldDB" id="A0AAD8IPN6"/>
<comment type="caution">
    <text evidence="2">The sequence shown here is derived from an EMBL/GenBank/DDBJ whole genome shotgun (WGS) entry which is preliminary data.</text>
</comment>
<name>A0AAD8IPN6_9APIA</name>
<evidence type="ECO:0000313" key="2">
    <source>
        <dbReference type="EMBL" id="KAK1388633.1"/>
    </source>
</evidence>
<feature type="region of interest" description="Disordered" evidence="1">
    <location>
        <begin position="1"/>
        <end position="70"/>
    </location>
</feature>
<gene>
    <name evidence="2" type="ORF">POM88_016811</name>
</gene>
<feature type="region of interest" description="Disordered" evidence="1">
    <location>
        <begin position="433"/>
        <end position="472"/>
    </location>
</feature>
<feature type="compositionally biased region" description="Acidic residues" evidence="1">
    <location>
        <begin position="439"/>
        <end position="455"/>
    </location>
</feature>
<sequence length="472" mass="52907">MAPRKEKGKSKEPASKGSTNGRVGSSTRSSTRGRLRTPSPTPPEERAWRGRKPRSNSMGKFGEKRPRKPIRVDIHGGRIFDDTAKKTLLAIIRDQWPTGLYTYTNIASKNPGWMEAVIAEFKCLYKNLRGQSRFQATWSINQHVKRTCKRVMNEEKDRLKKNIGETGLPSTDLWPSYFHPILWDELLKYWDSEGHKHRSNVGAKNREKVQTLHSAGAKAFEAEMTKANKGKKPKRLQLWDRTHTTAASRRANKGKVYTTPEAMAIASRYGAILEREGVDLTSEIDMTEPMQWWLQATTNGADKPKKNHIIGFPSVPANTLLPNLAHRFREGTRGGASSSSSAPNRPPNIPDQLFVQVVRNVVTAAQANPGYFQRQLDNEELEGLARNLIDVADPDSRGNLNTVFFREVVNVVATVMTDICNKYEAETQAAIEEANQEFIDGESSEYGESEGEDGEDRATGADRENDRGDAEI</sequence>
<dbReference type="EMBL" id="JAUIZM010000004">
    <property type="protein sequence ID" value="KAK1388633.1"/>
    <property type="molecule type" value="Genomic_DNA"/>
</dbReference>
<organism evidence="2 3">
    <name type="scientific">Heracleum sosnowskyi</name>
    <dbReference type="NCBI Taxonomy" id="360622"/>
    <lineage>
        <taxon>Eukaryota</taxon>
        <taxon>Viridiplantae</taxon>
        <taxon>Streptophyta</taxon>
        <taxon>Embryophyta</taxon>
        <taxon>Tracheophyta</taxon>
        <taxon>Spermatophyta</taxon>
        <taxon>Magnoliopsida</taxon>
        <taxon>eudicotyledons</taxon>
        <taxon>Gunneridae</taxon>
        <taxon>Pentapetalae</taxon>
        <taxon>asterids</taxon>
        <taxon>campanulids</taxon>
        <taxon>Apiales</taxon>
        <taxon>Apiaceae</taxon>
        <taxon>Apioideae</taxon>
        <taxon>apioid superclade</taxon>
        <taxon>Tordylieae</taxon>
        <taxon>Tordyliinae</taxon>
        <taxon>Heracleum</taxon>
    </lineage>
</organism>
<evidence type="ECO:0008006" key="4">
    <source>
        <dbReference type="Google" id="ProtNLM"/>
    </source>
</evidence>
<dbReference type="Pfam" id="PF03004">
    <property type="entry name" value="Transposase_24"/>
    <property type="match status" value="1"/>
</dbReference>
<protein>
    <recommendedName>
        <fullName evidence="4">Transposase</fullName>
    </recommendedName>
</protein>
<proteinExistence type="predicted"/>
<reference evidence="2" key="1">
    <citation type="submission" date="2023-02" db="EMBL/GenBank/DDBJ databases">
        <title>Genome of toxic invasive species Heracleum sosnowskyi carries increased number of genes despite the absence of recent whole-genome duplications.</title>
        <authorList>
            <person name="Schelkunov M."/>
            <person name="Shtratnikova V."/>
            <person name="Makarenko M."/>
            <person name="Klepikova A."/>
            <person name="Omelchenko D."/>
            <person name="Novikova G."/>
            <person name="Obukhova E."/>
            <person name="Bogdanov V."/>
            <person name="Penin A."/>
            <person name="Logacheva M."/>
        </authorList>
    </citation>
    <scope>NUCLEOTIDE SEQUENCE</scope>
    <source>
        <strain evidence="2">Hsosn_3</strain>
        <tissue evidence="2">Leaf</tissue>
    </source>
</reference>
<accession>A0AAD8IPN6</accession>
<feature type="compositionally biased region" description="Basic and acidic residues" evidence="1">
    <location>
        <begin position="456"/>
        <end position="472"/>
    </location>
</feature>
<feature type="compositionally biased region" description="Low complexity" evidence="1">
    <location>
        <begin position="17"/>
        <end position="38"/>
    </location>
</feature>
<reference evidence="2" key="2">
    <citation type="submission" date="2023-05" db="EMBL/GenBank/DDBJ databases">
        <authorList>
            <person name="Schelkunov M.I."/>
        </authorList>
    </citation>
    <scope>NUCLEOTIDE SEQUENCE</scope>
    <source>
        <strain evidence="2">Hsosn_3</strain>
        <tissue evidence="2">Leaf</tissue>
    </source>
</reference>
<evidence type="ECO:0000256" key="1">
    <source>
        <dbReference type="SAM" id="MobiDB-lite"/>
    </source>
</evidence>
<dbReference type="InterPro" id="IPR004252">
    <property type="entry name" value="Probable_transposase_24"/>
</dbReference>
<feature type="region of interest" description="Disordered" evidence="1">
    <location>
        <begin position="330"/>
        <end position="350"/>
    </location>
</feature>
<keyword evidence="3" id="KW-1185">Reference proteome</keyword>
<dbReference type="Proteomes" id="UP001237642">
    <property type="component" value="Unassembled WGS sequence"/>
</dbReference>
<evidence type="ECO:0000313" key="3">
    <source>
        <dbReference type="Proteomes" id="UP001237642"/>
    </source>
</evidence>